<gene>
    <name evidence="3" type="ORF">LR48_Vigan04g130400</name>
</gene>
<accession>A0A0L9UEH2</accession>
<feature type="region of interest" description="Disordered" evidence="1">
    <location>
        <begin position="150"/>
        <end position="185"/>
    </location>
</feature>
<name>A0A0L9UEH2_PHAAN</name>
<feature type="domain" description="Putative plant transposon protein" evidence="2">
    <location>
        <begin position="18"/>
        <end position="71"/>
    </location>
</feature>
<sequence>MWRGYCVYLDDASKGTGMMAIFLYCALKGLNINIGQVIANEIRTCATSVNNKAPLGHQSLITHLCELAGVNTSTPPMERPRKEIDDSYYSQYCMTDEATQQVSPPRPPRALHRGQVVTTKMIIGLYDTPHSRQWMMDEFNTIMEWPEDQVHASVARAAEASAMEDDDYEDGDEEEADDDDEEDSD</sequence>
<evidence type="ECO:0000256" key="1">
    <source>
        <dbReference type="SAM" id="MobiDB-lite"/>
    </source>
</evidence>
<protein>
    <recommendedName>
        <fullName evidence="2">Putative plant transposon protein domain-containing protein</fullName>
    </recommendedName>
</protein>
<dbReference type="Proteomes" id="UP000053144">
    <property type="component" value="Chromosome 4"/>
</dbReference>
<evidence type="ECO:0000313" key="4">
    <source>
        <dbReference type="Proteomes" id="UP000053144"/>
    </source>
</evidence>
<dbReference type="InterPro" id="IPR046796">
    <property type="entry name" value="Transposase_32_dom"/>
</dbReference>
<feature type="compositionally biased region" description="Acidic residues" evidence="1">
    <location>
        <begin position="162"/>
        <end position="185"/>
    </location>
</feature>
<dbReference type="AlphaFoldDB" id="A0A0L9UEH2"/>
<evidence type="ECO:0000313" key="3">
    <source>
        <dbReference type="EMBL" id="KOM41106.1"/>
    </source>
</evidence>
<proteinExistence type="predicted"/>
<dbReference type="Gramene" id="KOM41106">
    <property type="protein sequence ID" value="KOM41106"/>
    <property type="gene ID" value="LR48_Vigan04g130400"/>
</dbReference>
<dbReference type="EMBL" id="CM003374">
    <property type="protein sequence ID" value="KOM41106.1"/>
    <property type="molecule type" value="Genomic_DNA"/>
</dbReference>
<organism evidence="3 4">
    <name type="scientific">Phaseolus angularis</name>
    <name type="common">Azuki bean</name>
    <name type="synonym">Vigna angularis</name>
    <dbReference type="NCBI Taxonomy" id="3914"/>
    <lineage>
        <taxon>Eukaryota</taxon>
        <taxon>Viridiplantae</taxon>
        <taxon>Streptophyta</taxon>
        <taxon>Embryophyta</taxon>
        <taxon>Tracheophyta</taxon>
        <taxon>Spermatophyta</taxon>
        <taxon>Magnoliopsida</taxon>
        <taxon>eudicotyledons</taxon>
        <taxon>Gunneridae</taxon>
        <taxon>Pentapetalae</taxon>
        <taxon>rosids</taxon>
        <taxon>fabids</taxon>
        <taxon>Fabales</taxon>
        <taxon>Fabaceae</taxon>
        <taxon>Papilionoideae</taxon>
        <taxon>50 kb inversion clade</taxon>
        <taxon>NPAAA clade</taxon>
        <taxon>indigoferoid/millettioid clade</taxon>
        <taxon>Phaseoleae</taxon>
        <taxon>Vigna</taxon>
    </lineage>
</organism>
<reference evidence="4" key="1">
    <citation type="journal article" date="2015" name="Proc. Natl. Acad. Sci. U.S.A.">
        <title>Genome sequencing of adzuki bean (Vigna angularis) provides insight into high starch and low fat accumulation and domestication.</title>
        <authorList>
            <person name="Yang K."/>
            <person name="Tian Z."/>
            <person name="Chen C."/>
            <person name="Luo L."/>
            <person name="Zhao B."/>
            <person name="Wang Z."/>
            <person name="Yu L."/>
            <person name="Li Y."/>
            <person name="Sun Y."/>
            <person name="Li W."/>
            <person name="Chen Y."/>
            <person name="Li Y."/>
            <person name="Zhang Y."/>
            <person name="Ai D."/>
            <person name="Zhao J."/>
            <person name="Shang C."/>
            <person name="Ma Y."/>
            <person name="Wu B."/>
            <person name="Wang M."/>
            <person name="Gao L."/>
            <person name="Sun D."/>
            <person name="Zhang P."/>
            <person name="Guo F."/>
            <person name="Wang W."/>
            <person name="Li Y."/>
            <person name="Wang J."/>
            <person name="Varshney R.K."/>
            <person name="Wang J."/>
            <person name="Ling H.Q."/>
            <person name="Wan P."/>
        </authorList>
    </citation>
    <scope>NUCLEOTIDE SEQUENCE</scope>
    <source>
        <strain evidence="4">cv. Jingnong 6</strain>
    </source>
</reference>
<feature type="compositionally biased region" description="Low complexity" evidence="1">
    <location>
        <begin position="152"/>
        <end position="161"/>
    </location>
</feature>
<evidence type="ECO:0000259" key="2">
    <source>
        <dbReference type="Pfam" id="PF20167"/>
    </source>
</evidence>
<dbReference type="Pfam" id="PF20167">
    <property type="entry name" value="Transposase_32"/>
    <property type="match status" value="1"/>
</dbReference>